<dbReference type="GO" id="GO:0008360">
    <property type="term" value="P:regulation of cell shape"/>
    <property type="evidence" value="ECO:0007669"/>
    <property type="project" value="UniProtKB-KW"/>
</dbReference>
<dbReference type="AlphaFoldDB" id="A0A2I7N525"/>
<feature type="transmembrane region" description="Helical" evidence="11">
    <location>
        <begin position="79"/>
        <end position="99"/>
    </location>
</feature>
<evidence type="ECO:0000256" key="4">
    <source>
        <dbReference type="ARBA" id="ARBA00022679"/>
    </source>
</evidence>
<comment type="pathway">
    <text evidence="11">Cell wall biogenesis; peptidoglycan biosynthesis.</text>
</comment>
<reference evidence="13" key="1">
    <citation type="submission" date="2017-11" db="EMBL/GenBank/DDBJ databases">
        <authorList>
            <person name="Chan K.G."/>
            <person name="Lee L.S."/>
        </authorList>
    </citation>
    <scope>NUCLEOTIDE SEQUENCE [LARGE SCALE GENOMIC DNA]</scope>
    <source>
        <strain evidence="13">DSM 100970</strain>
    </source>
</reference>
<dbReference type="GO" id="GO:0071555">
    <property type="term" value="P:cell wall organization"/>
    <property type="evidence" value="ECO:0007669"/>
    <property type="project" value="UniProtKB-KW"/>
</dbReference>
<evidence type="ECO:0000256" key="9">
    <source>
        <dbReference type="ARBA" id="ARBA00023136"/>
    </source>
</evidence>
<dbReference type="InterPro" id="IPR011923">
    <property type="entry name" value="RodA/MrdB"/>
</dbReference>
<dbReference type="OrthoDB" id="9768187at2"/>
<evidence type="ECO:0000256" key="5">
    <source>
        <dbReference type="ARBA" id="ARBA00022692"/>
    </source>
</evidence>
<evidence type="ECO:0000256" key="3">
    <source>
        <dbReference type="ARBA" id="ARBA00022676"/>
    </source>
</evidence>
<evidence type="ECO:0000313" key="13">
    <source>
        <dbReference type="Proteomes" id="UP000236655"/>
    </source>
</evidence>
<evidence type="ECO:0000256" key="10">
    <source>
        <dbReference type="ARBA" id="ARBA00023316"/>
    </source>
</evidence>
<comment type="similarity">
    <text evidence="11">Belongs to the SEDS family. MrdB/RodA subfamily.</text>
</comment>
<dbReference type="InterPro" id="IPR001182">
    <property type="entry name" value="FtsW/RodA"/>
</dbReference>
<feature type="transmembrane region" description="Helical" evidence="11">
    <location>
        <begin position="186"/>
        <end position="204"/>
    </location>
</feature>
<evidence type="ECO:0000256" key="1">
    <source>
        <dbReference type="ARBA" id="ARBA00004141"/>
    </source>
</evidence>
<evidence type="ECO:0000256" key="11">
    <source>
        <dbReference type="HAMAP-Rule" id="MF_02079"/>
    </source>
</evidence>
<comment type="catalytic activity">
    <reaction evidence="11">
        <text>[GlcNAc-(1-&gt;4)-Mur2Ac(oyl-L-Ala-gamma-D-Glu-L-Lys-D-Ala-D-Ala)](n)-di-trans,octa-cis-undecaprenyl diphosphate + beta-D-GlcNAc-(1-&gt;4)-Mur2Ac(oyl-L-Ala-gamma-D-Glu-L-Lys-D-Ala-D-Ala)-di-trans,octa-cis-undecaprenyl diphosphate = [GlcNAc-(1-&gt;4)-Mur2Ac(oyl-L-Ala-gamma-D-Glu-L-Lys-D-Ala-D-Ala)](n+1)-di-trans,octa-cis-undecaprenyl diphosphate + di-trans,octa-cis-undecaprenyl diphosphate + H(+)</text>
        <dbReference type="Rhea" id="RHEA:23708"/>
        <dbReference type="Rhea" id="RHEA-COMP:9602"/>
        <dbReference type="Rhea" id="RHEA-COMP:9603"/>
        <dbReference type="ChEBI" id="CHEBI:15378"/>
        <dbReference type="ChEBI" id="CHEBI:58405"/>
        <dbReference type="ChEBI" id="CHEBI:60033"/>
        <dbReference type="ChEBI" id="CHEBI:78435"/>
        <dbReference type="EC" id="2.4.99.28"/>
    </reaction>
</comment>
<feature type="transmembrane region" description="Helical" evidence="11">
    <location>
        <begin position="53"/>
        <end position="72"/>
    </location>
</feature>
<evidence type="ECO:0000256" key="7">
    <source>
        <dbReference type="ARBA" id="ARBA00022984"/>
    </source>
</evidence>
<keyword evidence="10 11" id="KW-0961">Cell wall biogenesis/degradation</keyword>
<comment type="function">
    <text evidence="11">Peptidoglycan polymerase that is essential for cell wall elongation.</text>
</comment>
<dbReference type="KEGG" id="nba:CUN60_04245"/>
<keyword evidence="8 11" id="KW-1133">Transmembrane helix</keyword>
<feature type="transmembrane region" description="Helical" evidence="11">
    <location>
        <begin position="162"/>
        <end position="179"/>
    </location>
</feature>
<comment type="subcellular location">
    <subcellularLocation>
        <location evidence="11">Cell inner membrane</location>
        <topology evidence="11">Multi-pass membrane protein</topology>
    </subcellularLocation>
    <subcellularLocation>
        <location evidence="1">Membrane</location>
        <topology evidence="1">Multi-pass membrane protein</topology>
    </subcellularLocation>
</comment>
<feature type="transmembrane region" description="Helical" evidence="11">
    <location>
        <begin position="137"/>
        <end position="156"/>
    </location>
</feature>
<feature type="transmembrane region" description="Helical" evidence="11">
    <location>
        <begin position="311"/>
        <end position="333"/>
    </location>
</feature>
<accession>A0A2I7N525</accession>
<sequence length="369" mass="41338">MKHSFKTRLYRLWRYFYNFDYVLIFALLSLFVINGFIQYSANDQVLTRIYNDVGYMIFSFIIMLVIAGINYNRIRASAIPIYIVSLILIVLVLIIGVKVNGARRWLNLGMRIQPSELCKISVPLLVAYVLSAKPMAVKAWQFTLGILIILIPFALIAKQPDLGTAILVFAAGFFVLFFAGLPWRIIIGSIILVICSSPLIWHMLKDYQKHRVLTLIDPQSDPLGKGYHIIQGMIAIGSGGIHGKGYLHGTQIHLNFIPEKHTDFVITVLAEEFGYIGVCVILSIYLLVALRGLRIMRLATDRFSQVMAGSITMSFISYVFINMGMVSGIFPVVGVPLPLISYGGTATIVLMVGFGILLSIDHHNRYDKV</sequence>
<evidence type="ECO:0000256" key="2">
    <source>
        <dbReference type="ARBA" id="ARBA00022475"/>
    </source>
</evidence>
<dbReference type="NCBIfam" id="TIGR02210">
    <property type="entry name" value="rodA_shape"/>
    <property type="match status" value="1"/>
</dbReference>
<evidence type="ECO:0000313" key="12">
    <source>
        <dbReference type="EMBL" id="AUR51531.1"/>
    </source>
</evidence>
<dbReference type="Proteomes" id="UP000236655">
    <property type="component" value="Chromosome"/>
</dbReference>
<protein>
    <recommendedName>
        <fullName evidence="11">Peptidoglycan glycosyltransferase MrdB</fullName>
        <shortName evidence="11">PGT</shortName>
        <ecNumber evidence="11">2.4.99.28</ecNumber>
    </recommendedName>
    <alternativeName>
        <fullName evidence="11">Cell elongation protein RodA</fullName>
    </alternativeName>
    <alternativeName>
        <fullName evidence="11">Cell wall polymerase</fullName>
    </alternativeName>
    <alternativeName>
        <fullName evidence="11">Peptidoglycan polymerase</fullName>
        <shortName evidence="11">PG polymerase</shortName>
    </alternativeName>
</protein>
<dbReference type="PANTHER" id="PTHR30474:SF1">
    <property type="entry name" value="PEPTIDOGLYCAN GLYCOSYLTRANSFERASE MRDB"/>
    <property type="match status" value="1"/>
</dbReference>
<keyword evidence="2 11" id="KW-1003">Cell membrane</keyword>
<keyword evidence="6 11" id="KW-0133">Cell shape</keyword>
<dbReference type="GO" id="GO:0015648">
    <property type="term" value="F:lipid-linked peptidoglycan transporter activity"/>
    <property type="evidence" value="ECO:0007669"/>
    <property type="project" value="TreeGrafter"/>
</dbReference>
<dbReference type="GO" id="GO:0008955">
    <property type="term" value="F:peptidoglycan glycosyltransferase activity"/>
    <property type="evidence" value="ECO:0007669"/>
    <property type="project" value="UniProtKB-UniRule"/>
</dbReference>
<feature type="transmembrane region" description="Helical" evidence="11">
    <location>
        <begin position="21"/>
        <end position="41"/>
    </location>
</feature>
<dbReference type="RefSeq" id="WP_102950830.1">
    <property type="nucleotide sequence ID" value="NZ_CP024847.1"/>
</dbReference>
<dbReference type="UniPathway" id="UPA00219"/>
<organism evidence="12 13">
    <name type="scientific">Aquella oligotrophica</name>
    <dbReference type="NCBI Taxonomy" id="2067065"/>
    <lineage>
        <taxon>Bacteria</taxon>
        <taxon>Pseudomonadati</taxon>
        <taxon>Pseudomonadota</taxon>
        <taxon>Betaproteobacteria</taxon>
        <taxon>Neisseriales</taxon>
        <taxon>Neisseriaceae</taxon>
        <taxon>Aquella</taxon>
    </lineage>
</organism>
<keyword evidence="3 11" id="KW-0328">Glycosyltransferase</keyword>
<proteinExistence type="inferred from homology"/>
<feature type="transmembrane region" description="Helical" evidence="11">
    <location>
        <begin position="273"/>
        <end position="290"/>
    </location>
</feature>
<keyword evidence="4 11" id="KW-0808">Transferase</keyword>
<dbReference type="InterPro" id="IPR018365">
    <property type="entry name" value="Cell_cycle_FtsW-rel_CS"/>
</dbReference>
<keyword evidence="11" id="KW-0997">Cell inner membrane</keyword>
<evidence type="ECO:0000256" key="8">
    <source>
        <dbReference type="ARBA" id="ARBA00022989"/>
    </source>
</evidence>
<dbReference type="GO" id="GO:0009252">
    <property type="term" value="P:peptidoglycan biosynthetic process"/>
    <property type="evidence" value="ECO:0007669"/>
    <property type="project" value="UniProtKB-UniRule"/>
</dbReference>
<dbReference type="EMBL" id="CP024847">
    <property type="protein sequence ID" value="AUR51531.1"/>
    <property type="molecule type" value="Genomic_DNA"/>
</dbReference>
<dbReference type="GO" id="GO:0005886">
    <property type="term" value="C:plasma membrane"/>
    <property type="evidence" value="ECO:0007669"/>
    <property type="project" value="UniProtKB-SubCell"/>
</dbReference>
<name>A0A2I7N525_9NEIS</name>
<dbReference type="PROSITE" id="PS00428">
    <property type="entry name" value="FTSW_RODA_SPOVE"/>
    <property type="match status" value="1"/>
</dbReference>
<keyword evidence="5 11" id="KW-0812">Transmembrane</keyword>
<keyword evidence="7 11" id="KW-0573">Peptidoglycan synthesis</keyword>
<dbReference type="GO" id="GO:0032153">
    <property type="term" value="C:cell division site"/>
    <property type="evidence" value="ECO:0007669"/>
    <property type="project" value="TreeGrafter"/>
</dbReference>
<dbReference type="PANTHER" id="PTHR30474">
    <property type="entry name" value="CELL CYCLE PROTEIN"/>
    <property type="match status" value="1"/>
</dbReference>
<dbReference type="EC" id="2.4.99.28" evidence="11"/>
<gene>
    <name evidence="11" type="primary">mrdB</name>
    <name evidence="11" type="synonym">rodA</name>
    <name evidence="12" type="ORF">CUN60_04245</name>
</gene>
<keyword evidence="13" id="KW-1185">Reference proteome</keyword>
<dbReference type="Pfam" id="PF01098">
    <property type="entry name" value="FTSW_RODA_SPOVE"/>
    <property type="match status" value="1"/>
</dbReference>
<dbReference type="GO" id="GO:0051301">
    <property type="term" value="P:cell division"/>
    <property type="evidence" value="ECO:0007669"/>
    <property type="project" value="InterPro"/>
</dbReference>
<feature type="transmembrane region" description="Helical" evidence="11">
    <location>
        <begin position="339"/>
        <end position="360"/>
    </location>
</feature>
<dbReference type="HAMAP" id="MF_02079">
    <property type="entry name" value="PGT_RodA"/>
    <property type="match status" value="1"/>
</dbReference>
<evidence type="ECO:0000256" key="6">
    <source>
        <dbReference type="ARBA" id="ARBA00022960"/>
    </source>
</evidence>
<keyword evidence="9 11" id="KW-0472">Membrane</keyword>